<feature type="transmembrane region" description="Helical" evidence="1">
    <location>
        <begin position="21"/>
        <end position="42"/>
    </location>
</feature>
<organism evidence="2 3">
    <name type="scientific">Trachymyrmex septentrionalis</name>
    <dbReference type="NCBI Taxonomy" id="34720"/>
    <lineage>
        <taxon>Eukaryota</taxon>
        <taxon>Metazoa</taxon>
        <taxon>Ecdysozoa</taxon>
        <taxon>Arthropoda</taxon>
        <taxon>Hexapoda</taxon>
        <taxon>Insecta</taxon>
        <taxon>Pterygota</taxon>
        <taxon>Neoptera</taxon>
        <taxon>Endopterygota</taxon>
        <taxon>Hymenoptera</taxon>
        <taxon>Apocrita</taxon>
        <taxon>Aculeata</taxon>
        <taxon>Formicoidea</taxon>
        <taxon>Formicidae</taxon>
        <taxon>Myrmicinae</taxon>
        <taxon>Trachymyrmex</taxon>
    </lineage>
</organism>
<protein>
    <submittedName>
        <fullName evidence="2">Uncharacterized protein</fullName>
    </submittedName>
</protein>
<name>A0A195EZI5_9HYME</name>
<dbReference type="AlphaFoldDB" id="A0A195EZI5"/>
<dbReference type="Proteomes" id="UP000078541">
    <property type="component" value="Unassembled WGS sequence"/>
</dbReference>
<dbReference type="EMBL" id="KQ981905">
    <property type="protein sequence ID" value="KYN33628.1"/>
    <property type="molecule type" value="Genomic_DNA"/>
</dbReference>
<evidence type="ECO:0000313" key="2">
    <source>
        <dbReference type="EMBL" id="KYN33628.1"/>
    </source>
</evidence>
<reference evidence="2 3" key="1">
    <citation type="submission" date="2016-03" db="EMBL/GenBank/DDBJ databases">
        <title>Trachymyrmex septentrionalis WGS genome.</title>
        <authorList>
            <person name="Nygaard S."/>
            <person name="Hu H."/>
            <person name="Boomsma J."/>
            <person name="Zhang G."/>
        </authorList>
    </citation>
    <scope>NUCLEOTIDE SEQUENCE [LARGE SCALE GENOMIC DNA]</scope>
    <source>
        <strain evidence="2">Tsep2-gDNA-1</strain>
        <tissue evidence="2">Whole body</tissue>
    </source>
</reference>
<keyword evidence="3" id="KW-1185">Reference proteome</keyword>
<evidence type="ECO:0000313" key="3">
    <source>
        <dbReference type="Proteomes" id="UP000078541"/>
    </source>
</evidence>
<keyword evidence="1" id="KW-0472">Membrane</keyword>
<gene>
    <name evidence="2" type="ORF">ALC56_12340</name>
</gene>
<keyword evidence="1" id="KW-0812">Transmembrane</keyword>
<accession>A0A195EZI5</accession>
<evidence type="ECO:0000256" key="1">
    <source>
        <dbReference type="SAM" id="Phobius"/>
    </source>
</evidence>
<sequence>MSASVTRKSERKKRSWGYWEISGNCGATLRLMFIITPLLRILNERAARKYPPGLKLDHD</sequence>
<proteinExistence type="predicted"/>
<keyword evidence="1" id="KW-1133">Transmembrane helix</keyword>